<feature type="non-terminal residue" evidence="1">
    <location>
        <position position="133"/>
    </location>
</feature>
<reference evidence="1" key="2">
    <citation type="submission" date="2016-06" db="EMBL/GenBank/DDBJ databases">
        <title>The genome of a short-lived fish provides insights into sex chromosome evolution and the genetic control of aging.</title>
        <authorList>
            <person name="Reichwald K."/>
            <person name="Felder M."/>
            <person name="Petzold A."/>
            <person name="Koch P."/>
            <person name="Groth M."/>
            <person name="Platzer M."/>
        </authorList>
    </citation>
    <scope>NUCLEOTIDE SEQUENCE</scope>
    <source>
        <tissue evidence="1">Brain</tissue>
    </source>
</reference>
<proteinExistence type="predicted"/>
<organism evidence="1">
    <name type="scientific">Nothobranchius rachovii</name>
    <name type="common">bluefin notho</name>
    <dbReference type="NCBI Taxonomy" id="451742"/>
    <lineage>
        <taxon>Eukaryota</taxon>
        <taxon>Metazoa</taxon>
        <taxon>Chordata</taxon>
        <taxon>Craniata</taxon>
        <taxon>Vertebrata</taxon>
        <taxon>Euteleostomi</taxon>
        <taxon>Actinopterygii</taxon>
        <taxon>Neopterygii</taxon>
        <taxon>Teleostei</taxon>
        <taxon>Neoteleostei</taxon>
        <taxon>Acanthomorphata</taxon>
        <taxon>Ovalentaria</taxon>
        <taxon>Atherinomorphae</taxon>
        <taxon>Cyprinodontiformes</taxon>
        <taxon>Nothobranchiidae</taxon>
        <taxon>Nothobranchius</taxon>
    </lineage>
</organism>
<protein>
    <submittedName>
        <fullName evidence="1">Uncharacterized protein</fullName>
    </submittedName>
</protein>
<evidence type="ECO:0000313" key="1">
    <source>
        <dbReference type="EMBL" id="SBR95115.1"/>
    </source>
</evidence>
<accession>A0A1A8QMY8</accession>
<feature type="non-terminal residue" evidence="1">
    <location>
        <position position="1"/>
    </location>
</feature>
<dbReference type="EMBL" id="HAEH01012567">
    <property type="protein sequence ID" value="SBR95115.1"/>
    <property type="molecule type" value="Transcribed_RNA"/>
</dbReference>
<gene>
    <name evidence="1" type="primary">Nfu_g_1_005526</name>
</gene>
<sequence length="133" mass="14122">GTSSAQPVPPCTKEQVSLLLMGCGPSTALSSSPRITASLLKSPPCSGDCAGRHIKPSCCSTCGCAILEKLDNLCSFCRVKESPHTASGEPKLARVENQPKKITREKLDLYMLNQSCFEGFVIVSTLVHLSLSP</sequence>
<dbReference type="AlphaFoldDB" id="A0A1A8QMY8"/>
<reference evidence="1" key="1">
    <citation type="submission" date="2016-05" db="EMBL/GenBank/DDBJ databases">
        <authorList>
            <person name="Lavstsen T."/>
            <person name="Jespersen J.S."/>
        </authorList>
    </citation>
    <scope>NUCLEOTIDE SEQUENCE</scope>
    <source>
        <tissue evidence="1">Brain</tissue>
    </source>
</reference>
<name>A0A1A8QMY8_9TELE</name>